<dbReference type="Pfam" id="PF14129">
    <property type="entry name" value="DUF4296"/>
    <property type="match status" value="1"/>
</dbReference>
<proteinExistence type="predicted"/>
<feature type="region of interest" description="Disordered" evidence="1">
    <location>
        <begin position="125"/>
        <end position="167"/>
    </location>
</feature>
<accession>A0ABP6X3T3</accession>
<feature type="compositionally biased region" description="Basic and acidic residues" evidence="1">
    <location>
        <begin position="125"/>
        <end position="135"/>
    </location>
</feature>
<name>A0ABP6X3T3_9FLAO</name>
<evidence type="ECO:0000259" key="2">
    <source>
        <dbReference type="Pfam" id="PF14129"/>
    </source>
</evidence>
<keyword evidence="4" id="KW-1185">Reference proteome</keyword>
<dbReference type="InterPro" id="IPR025381">
    <property type="entry name" value="DUF4296"/>
</dbReference>
<gene>
    <name evidence="3" type="ORF">GCM10022395_09680</name>
</gene>
<evidence type="ECO:0000313" key="4">
    <source>
        <dbReference type="Proteomes" id="UP001500954"/>
    </source>
</evidence>
<comment type="caution">
    <text evidence="3">The sequence shown here is derived from an EMBL/GenBank/DDBJ whole genome shotgun (WGS) entry which is preliminary data.</text>
</comment>
<dbReference type="EMBL" id="BAABCY010000031">
    <property type="protein sequence ID" value="GAA3561036.1"/>
    <property type="molecule type" value="Genomic_DNA"/>
</dbReference>
<evidence type="ECO:0000256" key="1">
    <source>
        <dbReference type="SAM" id="MobiDB-lite"/>
    </source>
</evidence>
<dbReference type="Proteomes" id="UP001500954">
    <property type="component" value="Unassembled WGS sequence"/>
</dbReference>
<evidence type="ECO:0000313" key="3">
    <source>
        <dbReference type="EMBL" id="GAA3561036.1"/>
    </source>
</evidence>
<feature type="domain" description="DUF4296" evidence="2">
    <location>
        <begin position="28"/>
        <end position="110"/>
    </location>
</feature>
<dbReference type="RefSeq" id="WP_345004712.1">
    <property type="nucleotide sequence ID" value="NZ_BAABCY010000031.1"/>
</dbReference>
<sequence length="167" mass="19463">MSFKRIILYLGIVLFVAACYKYKAPKKPKHLISKDKMVNILLDLKLLSSTTGKNKRILDEKGIDAEAYVFTKYNIDSLQFALSNEYYTFHIEDYDEIYKKVEDSLNTLKKTYEALLKEETERELKEKKAKDSIERTKKKLKDSATNATRKKPVEKKKEDEGVLIDPV</sequence>
<dbReference type="PROSITE" id="PS51257">
    <property type="entry name" value="PROKAR_LIPOPROTEIN"/>
    <property type="match status" value="1"/>
</dbReference>
<protein>
    <recommendedName>
        <fullName evidence="2">DUF4296 domain-containing protein</fullName>
    </recommendedName>
</protein>
<organism evidence="3 4">
    <name type="scientific">Snuella lapsa</name>
    <dbReference type="NCBI Taxonomy" id="870481"/>
    <lineage>
        <taxon>Bacteria</taxon>
        <taxon>Pseudomonadati</taxon>
        <taxon>Bacteroidota</taxon>
        <taxon>Flavobacteriia</taxon>
        <taxon>Flavobacteriales</taxon>
        <taxon>Flavobacteriaceae</taxon>
        <taxon>Snuella</taxon>
    </lineage>
</organism>
<reference evidence="4" key="1">
    <citation type="journal article" date="2019" name="Int. J. Syst. Evol. Microbiol.">
        <title>The Global Catalogue of Microorganisms (GCM) 10K type strain sequencing project: providing services to taxonomists for standard genome sequencing and annotation.</title>
        <authorList>
            <consortium name="The Broad Institute Genomics Platform"/>
            <consortium name="The Broad Institute Genome Sequencing Center for Infectious Disease"/>
            <person name="Wu L."/>
            <person name="Ma J."/>
        </authorList>
    </citation>
    <scope>NUCLEOTIDE SEQUENCE [LARGE SCALE GENOMIC DNA]</scope>
    <source>
        <strain evidence="4">JCM 17111</strain>
    </source>
</reference>